<evidence type="ECO:0000313" key="4">
    <source>
        <dbReference type="EMBL" id="SFC05682.1"/>
    </source>
</evidence>
<dbReference type="PANTHER" id="PTHR30273:SF2">
    <property type="entry name" value="PROTEIN FECR"/>
    <property type="match status" value="1"/>
</dbReference>
<evidence type="ECO:0000313" key="5">
    <source>
        <dbReference type="Proteomes" id="UP000199438"/>
    </source>
</evidence>
<dbReference type="Pfam" id="PF16344">
    <property type="entry name" value="FecR_C"/>
    <property type="match status" value="1"/>
</dbReference>
<dbReference type="OrthoDB" id="1097132at2"/>
<gene>
    <name evidence="4" type="ORF">SAMN04487907_10291</name>
</gene>
<dbReference type="InterPro" id="IPR032508">
    <property type="entry name" value="FecR_C"/>
</dbReference>
<dbReference type="InterPro" id="IPR006860">
    <property type="entry name" value="FecR"/>
</dbReference>
<keyword evidence="1" id="KW-0472">Membrane</keyword>
<keyword evidence="1" id="KW-1133">Transmembrane helix</keyword>
<feature type="domain" description="FecR protein" evidence="2">
    <location>
        <begin position="81"/>
        <end position="170"/>
    </location>
</feature>
<proteinExistence type="predicted"/>
<evidence type="ECO:0000256" key="1">
    <source>
        <dbReference type="SAM" id="Phobius"/>
    </source>
</evidence>
<dbReference type="PIRSF" id="PIRSF018266">
    <property type="entry name" value="FecR"/>
    <property type="match status" value="1"/>
</dbReference>
<dbReference type="EMBL" id="FOKV01000002">
    <property type="protein sequence ID" value="SFC05682.1"/>
    <property type="molecule type" value="Genomic_DNA"/>
</dbReference>
<dbReference type="RefSeq" id="WP_092540869.1">
    <property type="nucleotide sequence ID" value="NZ_FOKV01000002.1"/>
</dbReference>
<dbReference type="GO" id="GO:0016989">
    <property type="term" value="F:sigma factor antagonist activity"/>
    <property type="evidence" value="ECO:0007669"/>
    <property type="project" value="TreeGrafter"/>
</dbReference>
<accession>A0A1I1G2Z4</accession>
<name>A0A1I1G2Z4_9FLAO</name>
<dbReference type="AlphaFoldDB" id="A0A1I1G2Z4"/>
<dbReference type="InterPro" id="IPR012373">
    <property type="entry name" value="Ferrdict_sens_TM"/>
</dbReference>
<organism evidence="4 5">
    <name type="scientific">Zunongwangia mangrovi</name>
    <dbReference type="NCBI Taxonomy" id="1334022"/>
    <lineage>
        <taxon>Bacteria</taxon>
        <taxon>Pseudomonadati</taxon>
        <taxon>Bacteroidota</taxon>
        <taxon>Flavobacteriia</taxon>
        <taxon>Flavobacteriales</taxon>
        <taxon>Flavobacteriaceae</taxon>
        <taxon>Zunongwangia</taxon>
    </lineage>
</organism>
<feature type="transmembrane region" description="Helical" evidence="1">
    <location>
        <begin position="46"/>
        <end position="69"/>
    </location>
</feature>
<keyword evidence="1" id="KW-0812">Transmembrane</keyword>
<dbReference type="Gene3D" id="2.60.120.1440">
    <property type="match status" value="1"/>
</dbReference>
<dbReference type="Gene3D" id="3.55.50.30">
    <property type="match status" value="1"/>
</dbReference>
<reference evidence="5" key="1">
    <citation type="submission" date="2016-10" db="EMBL/GenBank/DDBJ databases">
        <authorList>
            <person name="Varghese N."/>
            <person name="Submissions S."/>
        </authorList>
    </citation>
    <scope>NUCLEOTIDE SEQUENCE [LARGE SCALE GENOMIC DNA]</scope>
    <source>
        <strain evidence="5">DSM 24499</strain>
    </source>
</reference>
<dbReference type="PANTHER" id="PTHR30273">
    <property type="entry name" value="PERIPLASMIC SIGNAL SENSOR AND SIGMA FACTOR ACTIVATOR FECR-RELATED"/>
    <property type="match status" value="1"/>
</dbReference>
<keyword evidence="5" id="KW-1185">Reference proteome</keyword>
<sequence>MKHKKDKDLSEAHFDELIHKAWNKPVKSNSVKLWQRIDKSTKKPNYVFWKSIAAVLLIALLTTASLTIFNPDASGKMVEVINTGRTPKEVLLDDGSKILLNRNSSISYSTKNTRTLKLNGEAFFEVKKDDNKPFIVNTAELNLRVLGTSFNVNAYKNAKETLVSLVEGKLKVTALKHQEKYLSPGEELVFNKENKRIHLNTFNSNSVLAWKSSLIKCNNTSLDFLMDRLENYYNIKIDNKTDFSNCVISGEFRSDLSLAEIIEIISFSHNIEFKALNEKEYKIEGNICE</sequence>
<feature type="domain" description="Protein FecR C-terminal" evidence="3">
    <location>
        <begin position="218"/>
        <end position="281"/>
    </location>
</feature>
<dbReference type="STRING" id="1334022.SAMN04487907_10291"/>
<dbReference type="Pfam" id="PF04773">
    <property type="entry name" value="FecR"/>
    <property type="match status" value="1"/>
</dbReference>
<protein>
    <submittedName>
        <fullName evidence="4">FecR family protein</fullName>
    </submittedName>
</protein>
<dbReference type="Proteomes" id="UP000199438">
    <property type="component" value="Unassembled WGS sequence"/>
</dbReference>
<evidence type="ECO:0000259" key="3">
    <source>
        <dbReference type="Pfam" id="PF16344"/>
    </source>
</evidence>
<evidence type="ECO:0000259" key="2">
    <source>
        <dbReference type="Pfam" id="PF04773"/>
    </source>
</evidence>